<dbReference type="InterPro" id="IPR000534">
    <property type="entry name" value="Semialdehyde_DH_NAD-bd"/>
</dbReference>
<evidence type="ECO:0000313" key="5">
    <source>
        <dbReference type="Proteomes" id="UP000006352"/>
    </source>
</evidence>
<dbReference type="CDD" id="cd05250">
    <property type="entry name" value="CC3_like_SDR_a"/>
    <property type="match status" value="1"/>
</dbReference>
<dbReference type="SMART" id="SM00859">
    <property type="entry name" value="Semialdhyde_dh"/>
    <property type="match status" value="1"/>
</dbReference>
<dbReference type="RefSeq" id="XP_012181939.1">
    <property type="nucleotide sequence ID" value="XM_012326549.1"/>
</dbReference>
<dbReference type="HOGENOM" id="CLU_071330_3_1_1"/>
<evidence type="ECO:0000259" key="3">
    <source>
        <dbReference type="SMART" id="SM00859"/>
    </source>
</evidence>
<dbReference type="PANTHER" id="PTHR14097">
    <property type="entry name" value="OXIDOREDUCTASE HTATIP2"/>
    <property type="match status" value="1"/>
</dbReference>
<dbReference type="EMBL" id="HE797087">
    <property type="protein sequence ID" value="CCM02656.1"/>
    <property type="molecule type" value="Genomic_DNA"/>
</dbReference>
<keyword evidence="5" id="KW-1185">Reference proteome</keyword>
<dbReference type="PANTHER" id="PTHR14097:SF7">
    <property type="entry name" value="OXIDOREDUCTASE HTATIP2"/>
    <property type="match status" value="1"/>
</dbReference>
<dbReference type="AlphaFoldDB" id="J4IAC2"/>
<evidence type="ECO:0000256" key="2">
    <source>
        <dbReference type="ARBA" id="ARBA00006617"/>
    </source>
</evidence>
<dbReference type="SUPFAM" id="SSF51735">
    <property type="entry name" value="NAD(P)-binding Rossmann-fold domains"/>
    <property type="match status" value="1"/>
</dbReference>
<dbReference type="GO" id="GO:0051170">
    <property type="term" value="P:import into nucleus"/>
    <property type="evidence" value="ECO:0007669"/>
    <property type="project" value="TreeGrafter"/>
</dbReference>
<reference evidence="4 5" key="1">
    <citation type="journal article" date="2012" name="Appl. Environ. Microbiol.">
        <title>Short-read sequencing for genomic analysis of the brown rot fungus Fibroporia radiculosa.</title>
        <authorList>
            <person name="Tang J.D."/>
            <person name="Perkins A.D."/>
            <person name="Sonstegard T.S."/>
            <person name="Schroeder S.G."/>
            <person name="Burgess S.C."/>
            <person name="Diehl S.V."/>
        </authorList>
    </citation>
    <scope>NUCLEOTIDE SEQUENCE [LARGE SCALE GENOMIC DNA]</scope>
    <source>
        <strain evidence="4 5">TFFH 294</strain>
    </source>
</reference>
<dbReference type="STRING" id="599839.J4IAC2"/>
<dbReference type="GO" id="GO:1901607">
    <property type="term" value="P:alpha-amino acid biosynthetic process"/>
    <property type="evidence" value="ECO:0007669"/>
    <property type="project" value="UniProtKB-ARBA"/>
</dbReference>
<dbReference type="GO" id="GO:0016620">
    <property type="term" value="F:oxidoreductase activity, acting on the aldehyde or oxo group of donors, NAD or NADP as acceptor"/>
    <property type="evidence" value="ECO:0007669"/>
    <property type="project" value="InterPro"/>
</dbReference>
<protein>
    <recommendedName>
        <fullName evidence="3">Semialdehyde dehydrogenase NAD-binding domain-containing protein</fullName>
    </recommendedName>
</protein>
<sequence>MTGLNALILGATGATGKHLLQELLASPQYANVSEYGRRVTPAERITAGKGKLEQKVIDFEKLDEAELKDKRWDVVFITLGTTHKQAGSAAAFEKIDREYVVNAARAAKSDDPNHPQRLLYLSSIGADPAASSLYPKSKGLTERELAKLGYNDTVIFRPAVLGTEREDSRPLEHVAQGVSRLLSTFSSRIYMPVPTLAKVMRDVGAVGSAKLPSGTVQQMGDSATPFSCLNNSAILAIADSFS</sequence>
<evidence type="ECO:0000313" key="4">
    <source>
        <dbReference type="EMBL" id="CCM02656.1"/>
    </source>
</evidence>
<comment type="subcellular location">
    <subcellularLocation>
        <location evidence="1">Mitochondrion outer membrane</location>
        <topology evidence="1">Peripheral membrane protein</topology>
    </subcellularLocation>
</comment>
<feature type="domain" description="Semialdehyde dehydrogenase NAD-binding" evidence="3">
    <location>
        <begin position="5"/>
        <end position="120"/>
    </location>
</feature>
<accession>J4IAC2</accession>
<name>J4IAC2_9APHY</name>
<dbReference type="GO" id="GO:0005741">
    <property type="term" value="C:mitochondrial outer membrane"/>
    <property type="evidence" value="ECO:0007669"/>
    <property type="project" value="UniProtKB-SubCell"/>
</dbReference>
<gene>
    <name evidence="4" type="ORF">FIBRA_04760</name>
</gene>
<dbReference type="InParanoid" id="J4IAC2"/>
<dbReference type="InterPro" id="IPR036291">
    <property type="entry name" value="NAD(P)-bd_dom_sf"/>
</dbReference>
<dbReference type="Gene3D" id="3.40.50.720">
    <property type="entry name" value="NAD(P)-binding Rossmann-like Domain"/>
    <property type="match status" value="1"/>
</dbReference>
<dbReference type="GO" id="GO:0051287">
    <property type="term" value="F:NAD binding"/>
    <property type="evidence" value="ECO:0007669"/>
    <property type="project" value="InterPro"/>
</dbReference>
<dbReference type="Proteomes" id="UP000006352">
    <property type="component" value="Unassembled WGS sequence"/>
</dbReference>
<dbReference type="InterPro" id="IPR016040">
    <property type="entry name" value="NAD(P)-bd_dom"/>
</dbReference>
<comment type="similarity">
    <text evidence="2">Belongs to the FMP52 family.</text>
</comment>
<dbReference type="OrthoDB" id="430436at2759"/>
<dbReference type="GeneID" id="24097567"/>
<evidence type="ECO:0000256" key="1">
    <source>
        <dbReference type="ARBA" id="ARBA00004450"/>
    </source>
</evidence>
<dbReference type="Pfam" id="PF13460">
    <property type="entry name" value="NAD_binding_10"/>
    <property type="match status" value="1"/>
</dbReference>
<proteinExistence type="inferred from homology"/>
<organism evidence="4 5">
    <name type="scientific">Fibroporia radiculosa</name>
    <dbReference type="NCBI Taxonomy" id="599839"/>
    <lineage>
        <taxon>Eukaryota</taxon>
        <taxon>Fungi</taxon>
        <taxon>Dikarya</taxon>
        <taxon>Basidiomycota</taxon>
        <taxon>Agaricomycotina</taxon>
        <taxon>Agaricomycetes</taxon>
        <taxon>Polyporales</taxon>
        <taxon>Fibroporiaceae</taxon>
        <taxon>Fibroporia</taxon>
    </lineage>
</organism>